<dbReference type="Proteomes" id="UP000015480">
    <property type="component" value="Chromosome"/>
</dbReference>
<dbReference type="KEGG" id="pami:JCM7686_0405"/>
<sequence>MIDLMLIAGSALCVLSIVAAIVAVSQTRAPRGAAILLMLGIIVLLIGAKMDAKAMNPANMVGAWKRLFAGEISLRMPEAPAEGGASDPASTGADAAPATPSTEAPAASQ</sequence>
<keyword evidence="2" id="KW-1133">Transmembrane helix</keyword>
<gene>
    <name evidence="3" type="ORF">JCM7686_0405</name>
</gene>
<evidence type="ECO:0000256" key="2">
    <source>
        <dbReference type="SAM" id="Phobius"/>
    </source>
</evidence>
<keyword evidence="4" id="KW-1185">Reference proteome</keyword>
<evidence type="ECO:0000313" key="3">
    <source>
        <dbReference type="EMBL" id="AGT07514.1"/>
    </source>
</evidence>
<keyword evidence="2" id="KW-0812">Transmembrane</keyword>
<reference evidence="3 4" key="1">
    <citation type="journal article" date="2014" name="BMC Genomics">
        <title>Architecture and functions of a multipartite genome of the methylotrophic bacterium Paracoccus aminophilus JCM 7686, containing primary and secondary chromids.</title>
        <authorList>
            <person name="Dziewit L."/>
            <person name="Czarnecki J."/>
            <person name="Wibberg D."/>
            <person name="Radlinska M."/>
            <person name="Mrozek P."/>
            <person name="Szymczak M."/>
            <person name="Schluter A."/>
            <person name="Puhler A."/>
            <person name="Bartosik D."/>
        </authorList>
    </citation>
    <scope>NUCLEOTIDE SEQUENCE [LARGE SCALE GENOMIC DNA]</scope>
    <source>
        <strain evidence="3">JCM 7686</strain>
    </source>
</reference>
<name>S5XK07_PARAH</name>
<evidence type="ECO:0000256" key="1">
    <source>
        <dbReference type="SAM" id="MobiDB-lite"/>
    </source>
</evidence>
<protein>
    <submittedName>
        <fullName evidence="3">Uncharacterized protein</fullName>
    </submittedName>
</protein>
<accession>S5XK07</accession>
<evidence type="ECO:0000313" key="4">
    <source>
        <dbReference type="Proteomes" id="UP000015480"/>
    </source>
</evidence>
<organism evidence="3 4">
    <name type="scientific">Paracoccus aminophilus JCM 7686</name>
    <dbReference type="NCBI Taxonomy" id="1367847"/>
    <lineage>
        <taxon>Bacteria</taxon>
        <taxon>Pseudomonadati</taxon>
        <taxon>Pseudomonadota</taxon>
        <taxon>Alphaproteobacteria</taxon>
        <taxon>Rhodobacterales</taxon>
        <taxon>Paracoccaceae</taxon>
        <taxon>Paracoccus</taxon>
    </lineage>
</organism>
<dbReference type="eggNOG" id="ENOG5030189">
    <property type="taxonomic scope" value="Bacteria"/>
</dbReference>
<proteinExistence type="predicted"/>
<dbReference type="RefSeq" id="WP_020949154.1">
    <property type="nucleotide sequence ID" value="NC_022041.1"/>
</dbReference>
<dbReference type="PATRIC" id="fig|1367847.3.peg.346"/>
<dbReference type="EMBL" id="CP006650">
    <property type="protein sequence ID" value="AGT07514.1"/>
    <property type="molecule type" value="Genomic_DNA"/>
</dbReference>
<dbReference type="HOGENOM" id="CLU_2181332_0_0_5"/>
<feature type="region of interest" description="Disordered" evidence="1">
    <location>
        <begin position="78"/>
        <end position="109"/>
    </location>
</feature>
<keyword evidence="2" id="KW-0472">Membrane</keyword>
<feature type="compositionally biased region" description="Low complexity" evidence="1">
    <location>
        <begin position="93"/>
        <end position="109"/>
    </location>
</feature>
<dbReference type="AlphaFoldDB" id="S5XK07"/>
<dbReference type="STRING" id="1367847.JCM7686_0405"/>
<feature type="transmembrane region" description="Helical" evidence="2">
    <location>
        <begin position="30"/>
        <end position="48"/>
    </location>
</feature>